<dbReference type="PANTHER" id="PTHR32303">
    <property type="entry name" value="QUINOPROTEIN ALCOHOL DEHYDROGENASE (CYTOCHROME C)"/>
    <property type="match status" value="1"/>
</dbReference>
<feature type="transmembrane region" description="Helical" evidence="5">
    <location>
        <begin position="42"/>
        <end position="60"/>
    </location>
</feature>
<evidence type="ECO:0000256" key="2">
    <source>
        <dbReference type="ARBA" id="ARBA00008156"/>
    </source>
</evidence>
<dbReference type="CDD" id="cd10280">
    <property type="entry name" value="PQQ_mGDH"/>
    <property type="match status" value="1"/>
</dbReference>
<dbReference type="NCBIfam" id="TIGR03074">
    <property type="entry name" value="PQQ_membr_DH"/>
    <property type="match status" value="1"/>
</dbReference>
<feature type="region of interest" description="Disordered" evidence="4">
    <location>
        <begin position="150"/>
        <end position="171"/>
    </location>
</feature>
<feature type="transmembrane region" description="Helical" evidence="5">
    <location>
        <begin position="65"/>
        <end position="82"/>
    </location>
</feature>
<evidence type="ECO:0000256" key="1">
    <source>
        <dbReference type="ARBA" id="ARBA00001931"/>
    </source>
</evidence>
<comment type="cofactor">
    <cofactor evidence="1">
        <name>pyrroloquinoline quinone</name>
        <dbReference type="ChEBI" id="CHEBI:58442"/>
    </cofactor>
</comment>
<gene>
    <name evidence="7" type="ORF">FZ934_20750</name>
</gene>
<feature type="transmembrane region" description="Helical" evidence="5">
    <location>
        <begin position="12"/>
        <end position="36"/>
    </location>
</feature>
<dbReference type="SUPFAM" id="SSF50998">
    <property type="entry name" value="Quinoprotein alcohol dehydrogenase-like"/>
    <property type="match status" value="1"/>
</dbReference>
<feature type="transmembrane region" description="Helical" evidence="5">
    <location>
        <begin position="120"/>
        <end position="139"/>
    </location>
</feature>
<feature type="domain" description="Pyrrolo-quinoline quinone repeat" evidence="6">
    <location>
        <begin position="174"/>
        <end position="785"/>
    </location>
</feature>
<sequence length="811" mass="87218">MAHSSPDLKRDWLLLFFGTLLALVGLVLAGEGAWLISVGGNWYYAMAGIGLFLSGILWILRRRSAVYVYALVFVGTVIWTASESGLDYWGWIPRFDVVLIAGFVLALLMPRLNFSRTISYSLATLLAVIICAGAGLAFAPHGYHHDGEVPNPGKDSYAANTGDGQVSKPDDDDWYAYGRSLAAQRFSPLSEITPENVSQLKVAWTYETGDTPKKGYGLENTPIKIGDTVYTCTPHNVIIALDAGDGKERWRYDPHVPDKAIPYTAACRGLVYFDERTNSDNQGTPSSPPISPVGDCAKRIIEGTLDGRVVAVDASTGKACSGFGHAGAVSIEDHIGPDWPGYVAITSAPVVVRGTIVVGHEVLDGQRAYGPSGVIKAFDARTGELKWAWDPAHPTTSKPLTGDQSYTSGSPDVWTNFTGDDKLGMVYLPVGNPSGDYYSSQRSPDEREYGTTLTALNVDTGLPIWKFQNVHNDVWDYDPGAQPSLISFPGPQGATPAIVFPTKQGETYILDRRTGKPLFGVEERPVPGGGVEPDQRSKTQPYSLFNHLSKPDLTPADMWGMTPFDQIVCRAEFAQASYKGQYTPPEASLHSIEYPGYNGGSDWGSVAIDPSRGIIVANYNDMPNYNILVPRSEADAKGWVPRDELDPNAPAKAEGAGDPQTGVPYAVQVNAGWRLPFTGLLCKEPPYGGIRAIDIKTGKTLWDRPLGTARNNGPFGVPTGLNFTIGTPNNGGSVVTASGLTFIAAATDGLIRAIDNRSGKTVWTAVLPAGGQANPMIYGYKGREYLVITAGGHHFMETPPGDYVIAYALPG</sequence>
<dbReference type="EC" id="1.1.-.-" evidence="7"/>
<keyword evidence="5" id="KW-1133">Transmembrane helix</keyword>
<dbReference type="InterPro" id="IPR017511">
    <property type="entry name" value="PQQ_mDH"/>
</dbReference>
<keyword evidence="3 7" id="KW-0560">Oxidoreductase</keyword>
<evidence type="ECO:0000313" key="8">
    <source>
        <dbReference type="Proteomes" id="UP000326881"/>
    </source>
</evidence>
<keyword evidence="5" id="KW-0812">Transmembrane</keyword>
<reference evidence="7 8" key="1">
    <citation type="submission" date="2019-08" db="EMBL/GenBank/DDBJ databases">
        <title>Prosopis cineraria nodule microbiome.</title>
        <authorList>
            <person name="Ali R."/>
            <person name="Chaluvadi S.R."/>
            <person name="Wang X."/>
        </authorList>
    </citation>
    <scope>NUCLEOTIDE SEQUENCE [LARGE SCALE GENOMIC DNA]</scope>
    <source>
        <strain evidence="7 8">BG7</strain>
        <plasmid evidence="7 8">unnamed</plasmid>
    </source>
</reference>
<dbReference type="GO" id="GO:0008876">
    <property type="term" value="F:quinoprotein glucose dehydrogenase activity"/>
    <property type="evidence" value="ECO:0007669"/>
    <property type="project" value="TreeGrafter"/>
</dbReference>
<name>A0A5Q0CF94_9HYPH</name>
<dbReference type="GO" id="GO:0048038">
    <property type="term" value="F:quinone binding"/>
    <property type="evidence" value="ECO:0007669"/>
    <property type="project" value="InterPro"/>
</dbReference>
<protein>
    <submittedName>
        <fullName evidence="7">Membrane-bound PQQ-dependent dehydrogenase, glucose/quinate/shikimate family</fullName>
        <ecNumber evidence="7">1.1.-.-</ecNumber>
    </submittedName>
</protein>
<dbReference type="SMART" id="SM00564">
    <property type="entry name" value="PQQ"/>
    <property type="match status" value="5"/>
</dbReference>
<keyword evidence="5" id="KW-0472">Membrane</keyword>
<dbReference type="KEGG" id="rgr:FZ934_20750"/>
<organism evidence="7 8">
    <name type="scientific">Rhizobium grahamii</name>
    <dbReference type="NCBI Taxonomy" id="1120045"/>
    <lineage>
        <taxon>Bacteria</taxon>
        <taxon>Pseudomonadati</taxon>
        <taxon>Pseudomonadota</taxon>
        <taxon>Alphaproteobacteria</taxon>
        <taxon>Hyphomicrobiales</taxon>
        <taxon>Rhizobiaceae</taxon>
        <taxon>Rhizobium/Agrobacterium group</taxon>
        <taxon>Rhizobium</taxon>
    </lineage>
</organism>
<feature type="transmembrane region" description="Helical" evidence="5">
    <location>
        <begin position="88"/>
        <end position="108"/>
    </location>
</feature>
<proteinExistence type="inferred from homology"/>
<dbReference type="Gene3D" id="2.140.10.10">
    <property type="entry name" value="Quinoprotein alcohol dehydrogenase-like superfamily"/>
    <property type="match status" value="2"/>
</dbReference>
<dbReference type="Pfam" id="PF01011">
    <property type="entry name" value="PQQ"/>
    <property type="match status" value="1"/>
</dbReference>
<feature type="region of interest" description="Disordered" evidence="4">
    <location>
        <begin position="519"/>
        <end position="538"/>
    </location>
</feature>
<dbReference type="Proteomes" id="UP000326881">
    <property type="component" value="Plasmid unnamed"/>
</dbReference>
<dbReference type="InterPro" id="IPR002372">
    <property type="entry name" value="PQQ_rpt_dom"/>
</dbReference>
<geneLocation type="plasmid" evidence="7 8">
    <name>unnamed</name>
</geneLocation>
<dbReference type="EMBL" id="CP043499">
    <property type="protein sequence ID" value="QFY62790.1"/>
    <property type="molecule type" value="Genomic_DNA"/>
</dbReference>
<evidence type="ECO:0000256" key="5">
    <source>
        <dbReference type="SAM" id="Phobius"/>
    </source>
</evidence>
<keyword evidence="8" id="KW-1185">Reference proteome</keyword>
<dbReference type="PANTHER" id="PTHR32303:SF4">
    <property type="entry name" value="QUINOPROTEIN GLUCOSE DEHYDROGENASE"/>
    <property type="match status" value="1"/>
</dbReference>
<accession>A0A5Q0CF94</accession>
<evidence type="ECO:0000259" key="6">
    <source>
        <dbReference type="Pfam" id="PF01011"/>
    </source>
</evidence>
<keyword evidence="7" id="KW-0614">Plasmid</keyword>
<dbReference type="OrthoDB" id="9794322at2"/>
<dbReference type="RefSeq" id="WP_153272776.1">
    <property type="nucleotide sequence ID" value="NZ_CP043499.1"/>
</dbReference>
<evidence type="ECO:0000313" key="7">
    <source>
        <dbReference type="EMBL" id="QFY62790.1"/>
    </source>
</evidence>
<dbReference type="InterPro" id="IPR011047">
    <property type="entry name" value="Quinoprotein_ADH-like_sf"/>
</dbReference>
<evidence type="ECO:0000256" key="3">
    <source>
        <dbReference type="ARBA" id="ARBA00023002"/>
    </source>
</evidence>
<evidence type="ECO:0000256" key="4">
    <source>
        <dbReference type="SAM" id="MobiDB-lite"/>
    </source>
</evidence>
<dbReference type="AlphaFoldDB" id="A0A5Q0CF94"/>
<dbReference type="GO" id="GO:0016020">
    <property type="term" value="C:membrane"/>
    <property type="evidence" value="ECO:0007669"/>
    <property type="project" value="InterPro"/>
</dbReference>
<dbReference type="InterPro" id="IPR018391">
    <property type="entry name" value="PQQ_b-propeller_rpt"/>
</dbReference>
<comment type="similarity">
    <text evidence="2">Belongs to the bacterial PQQ dehydrogenase family.</text>
</comment>